<gene>
    <name evidence="2" type="ORF">AZOBR_p260024</name>
</gene>
<sequence>MLDEALPMLSKLTLAMPPAPGRMRVHRQVKLGGAKSTKAKAGPHNKNNPTNASLRYRGPRCPPKPLKTPSRRRRLPLRRRWFSCGVAPSITSSLIVVTSA</sequence>
<dbReference type="Proteomes" id="UP000007319">
    <property type="component" value="Plasmid AZOBR_p2"/>
</dbReference>
<evidence type="ECO:0000313" key="2">
    <source>
        <dbReference type="EMBL" id="CCD01797.1"/>
    </source>
</evidence>
<proteinExistence type="predicted"/>
<reference evidence="2 3" key="1">
    <citation type="journal article" date="2011" name="PLoS Genet.">
        <title>Azospirillum genomes reveal transition of bacteria from aquatic to terrestrial environments.</title>
        <authorList>
            <person name="Wisniewski-Dye F."/>
            <person name="Borziak K."/>
            <person name="Khalsa-Moyers G."/>
            <person name="Alexandre G."/>
            <person name="Sukharnikov L.O."/>
            <person name="Wuichet K."/>
            <person name="Hurst G.B."/>
            <person name="McDonald W.H."/>
            <person name="Robertson J.S."/>
            <person name="Barbe V."/>
            <person name="Calteau A."/>
            <person name="Rouy Z."/>
            <person name="Mangenot S."/>
            <person name="Prigent-Combaret C."/>
            <person name="Normand P."/>
            <person name="Boyer M."/>
            <person name="Siguier P."/>
            <person name="Dessaux Y."/>
            <person name="Elmerich C."/>
            <person name="Condemine G."/>
            <person name="Krishnen G."/>
            <person name="Kennedy I."/>
            <person name="Paterson A.H."/>
            <person name="Gonzalez V."/>
            <person name="Mavingui P."/>
            <person name="Zhulin I.B."/>
        </authorList>
    </citation>
    <scope>NUCLEOTIDE SEQUENCE [LARGE SCALE GENOMIC DNA]</scope>
    <source>
        <strain evidence="2 3">Sp245</strain>
    </source>
</reference>
<dbReference type="AlphaFoldDB" id="A0A9P1JXS7"/>
<evidence type="ECO:0000256" key="1">
    <source>
        <dbReference type="SAM" id="MobiDB-lite"/>
    </source>
</evidence>
<evidence type="ECO:0000313" key="3">
    <source>
        <dbReference type="Proteomes" id="UP000007319"/>
    </source>
</evidence>
<feature type="region of interest" description="Disordered" evidence="1">
    <location>
        <begin position="31"/>
        <end position="74"/>
    </location>
</feature>
<organism evidence="2 3">
    <name type="scientific">Azospirillum baldaniorum</name>
    <dbReference type="NCBI Taxonomy" id="1064539"/>
    <lineage>
        <taxon>Bacteria</taxon>
        <taxon>Pseudomonadati</taxon>
        <taxon>Pseudomonadota</taxon>
        <taxon>Alphaproteobacteria</taxon>
        <taxon>Rhodospirillales</taxon>
        <taxon>Azospirillaceae</taxon>
        <taxon>Azospirillum</taxon>
    </lineage>
</organism>
<name>A0A9P1JXS7_9PROT</name>
<dbReference type="EMBL" id="HE577329">
    <property type="protein sequence ID" value="CCD01797.1"/>
    <property type="molecule type" value="Genomic_DNA"/>
</dbReference>
<keyword evidence="3" id="KW-1185">Reference proteome</keyword>
<protein>
    <submittedName>
        <fullName evidence="2">Uncharacterized protein</fullName>
    </submittedName>
</protein>
<geneLocation type="plasmid" evidence="2 3">
    <name>AZOBR_p2</name>
</geneLocation>
<keyword evidence="2" id="KW-0614">Plasmid</keyword>
<accession>A0A9P1JXS7</accession>
<dbReference type="KEGG" id="abs:AZOBR_p260024"/>